<dbReference type="GO" id="GO:0032259">
    <property type="term" value="P:methylation"/>
    <property type="evidence" value="ECO:0007669"/>
    <property type="project" value="UniProtKB-KW"/>
</dbReference>
<dbReference type="Gene3D" id="1.10.10.10">
    <property type="entry name" value="Winged helix-like DNA-binding domain superfamily/Winged helix DNA-binding domain"/>
    <property type="match status" value="1"/>
</dbReference>
<dbReference type="eggNOG" id="COG0350">
    <property type="taxonomic scope" value="Bacteria"/>
</dbReference>
<dbReference type="InterPro" id="IPR036631">
    <property type="entry name" value="MGMT_N_sf"/>
</dbReference>
<dbReference type="STRING" id="266779.Meso_2104"/>
<dbReference type="EMBL" id="CP000390">
    <property type="protein sequence ID" value="ABG63496.1"/>
    <property type="molecule type" value="Genomic_DNA"/>
</dbReference>
<evidence type="ECO:0000256" key="4">
    <source>
        <dbReference type="ARBA" id="ARBA00022763"/>
    </source>
</evidence>
<keyword evidence="2 8" id="KW-0489">Methyltransferase</keyword>
<dbReference type="InterPro" id="IPR001497">
    <property type="entry name" value="MethylDNA_cys_MeTrfase_AS"/>
</dbReference>
<evidence type="ECO:0000313" key="8">
    <source>
        <dbReference type="EMBL" id="ABG63496.1"/>
    </source>
</evidence>
<keyword evidence="5" id="KW-0234">DNA repair</keyword>
<keyword evidence="3 8" id="KW-0808">Transferase</keyword>
<comment type="catalytic activity">
    <reaction evidence="1">
        <text>a 4-O-methyl-thymidine in DNA + L-cysteinyl-[protein] = a thymidine in DNA + S-methyl-L-cysteinyl-[protein]</text>
        <dbReference type="Rhea" id="RHEA:53428"/>
        <dbReference type="Rhea" id="RHEA-COMP:10131"/>
        <dbReference type="Rhea" id="RHEA-COMP:10132"/>
        <dbReference type="Rhea" id="RHEA-COMP:13555"/>
        <dbReference type="Rhea" id="RHEA-COMP:13556"/>
        <dbReference type="ChEBI" id="CHEBI:29950"/>
        <dbReference type="ChEBI" id="CHEBI:82612"/>
        <dbReference type="ChEBI" id="CHEBI:137386"/>
        <dbReference type="ChEBI" id="CHEBI:137387"/>
        <dbReference type="EC" id="2.1.1.63"/>
    </reaction>
</comment>
<dbReference type="KEGG" id="mes:Meso_2104"/>
<dbReference type="AlphaFoldDB" id="Q11GH9"/>
<dbReference type="GO" id="GO:0003908">
    <property type="term" value="F:methylated-DNA-[protein]-cysteine S-methyltransferase activity"/>
    <property type="evidence" value="ECO:0007669"/>
    <property type="project" value="UniProtKB-EC"/>
</dbReference>
<dbReference type="HOGENOM" id="CLU_000445_52_2_5"/>
<dbReference type="CDD" id="cd06445">
    <property type="entry name" value="ATase"/>
    <property type="match status" value="1"/>
</dbReference>
<comment type="catalytic activity">
    <reaction evidence="6">
        <text>a 6-O-methyl-2'-deoxyguanosine in DNA + L-cysteinyl-[protein] = S-methyl-L-cysteinyl-[protein] + a 2'-deoxyguanosine in DNA</text>
        <dbReference type="Rhea" id="RHEA:24000"/>
        <dbReference type="Rhea" id="RHEA-COMP:10131"/>
        <dbReference type="Rhea" id="RHEA-COMP:10132"/>
        <dbReference type="Rhea" id="RHEA-COMP:11367"/>
        <dbReference type="Rhea" id="RHEA-COMP:11368"/>
        <dbReference type="ChEBI" id="CHEBI:29950"/>
        <dbReference type="ChEBI" id="CHEBI:82612"/>
        <dbReference type="ChEBI" id="CHEBI:85445"/>
        <dbReference type="ChEBI" id="CHEBI:85448"/>
        <dbReference type="EC" id="2.1.1.63"/>
    </reaction>
</comment>
<name>Q11GH9_CHESB</name>
<sequence length="200" mass="21382">MYPRRSYSLHQSIADCRQMTLHHIFETAFGFCGIAWNERGISRFMLPMSASEAAEERMMGRLSVSGAAQPSGFALEAVAAAQRYFAGSHEDFSAYPVDLDGIDAFRRAIYRTARQLGYGRTTTYGGLAADAGFPNATRETGVALSRNPVPLIIPCHRILAAGGKLGGFSAPGGTATKQKMLALEKAASPNAPPAQASFAF</sequence>
<evidence type="ECO:0000256" key="2">
    <source>
        <dbReference type="ARBA" id="ARBA00022603"/>
    </source>
</evidence>
<accession>Q11GH9</accession>
<dbReference type="InterPro" id="IPR014048">
    <property type="entry name" value="MethylDNA_cys_MeTrfase_DNA-bd"/>
</dbReference>
<dbReference type="PANTHER" id="PTHR10815">
    <property type="entry name" value="METHYLATED-DNA--PROTEIN-CYSTEINE METHYLTRANSFERASE"/>
    <property type="match status" value="1"/>
</dbReference>
<evidence type="ECO:0000259" key="7">
    <source>
        <dbReference type="Pfam" id="PF01035"/>
    </source>
</evidence>
<dbReference type="Pfam" id="PF01035">
    <property type="entry name" value="DNA_binding_1"/>
    <property type="match status" value="1"/>
</dbReference>
<feature type="domain" description="Methylated-DNA-[protein]-cysteine S-methyltransferase DNA binding" evidence="7">
    <location>
        <begin position="104"/>
        <end position="185"/>
    </location>
</feature>
<dbReference type="SUPFAM" id="SSF53155">
    <property type="entry name" value="Methylated DNA-protein cysteine methyltransferase domain"/>
    <property type="match status" value="1"/>
</dbReference>
<keyword evidence="4" id="KW-0227">DNA damage</keyword>
<proteinExistence type="predicted"/>
<dbReference type="SUPFAM" id="SSF46767">
    <property type="entry name" value="Methylated DNA-protein cysteine methyltransferase, C-terminal domain"/>
    <property type="match status" value="1"/>
</dbReference>
<gene>
    <name evidence="8" type="ordered locus">Meso_2104</name>
</gene>
<dbReference type="InterPro" id="IPR036217">
    <property type="entry name" value="MethylDNA_cys_MeTrfase_DNAb"/>
</dbReference>
<dbReference type="InterPro" id="IPR036388">
    <property type="entry name" value="WH-like_DNA-bd_sf"/>
</dbReference>
<dbReference type="GO" id="GO:0006281">
    <property type="term" value="P:DNA repair"/>
    <property type="evidence" value="ECO:0007669"/>
    <property type="project" value="UniProtKB-KW"/>
</dbReference>
<organism evidence="8">
    <name type="scientific">Chelativorans sp. (strain BNC1)</name>
    <dbReference type="NCBI Taxonomy" id="266779"/>
    <lineage>
        <taxon>Bacteria</taxon>
        <taxon>Pseudomonadati</taxon>
        <taxon>Pseudomonadota</taxon>
        <taxon>Alphaproteobacteria</taxon>
        <taxon>Hyphomicrobiales</taxon>
        <taxon>Phyllobacteriaceae</taxon>
        <taxon>Chelativorans</taxon>
    </lineage>
</organism>
<evidence type="ECO:0000256" key="6">
    <source>
        <dbReference type="ARBA" id="ARBA00049348"/>
    </source>
</evidence>
<dbReference type="PANTHER" id="PTHR10815:SF5">
    <property type="entry name" value="METHYLATED-DNA--PROTEIN-CYSTEINE METHYLTRANSFERASE"/>
    <property type="match status" value="1"/>
</dbReference>
<protein>
    <submittedName>
        <fullName evidence="8">Methylated-DNA--protein-cysteine methyltransferase</fullName>
    </submittedName>
</protein>
<evidence type="ECO:0000256" key="5">
    <source>
        <dbReference type="ARBA" id="ARBA00023204"/>
    </source>
</evidence>
<reference evidence="8" key="1">
    <citation type="submission" date="2006-06" db="EMBL/GenBank/DDBJ databases">
        <title>Complete sequence of chromosome of Chelativorans sp. BNC1.</title>
        <authorList>
            <consortium name="US DOE Joint Genome Institute"/>
            <person name="Copeland A."/>
            <person name="Lucas S."/>
            <person name="Lapidus A."/>
            <person name="Barry K."/>
            <person name="Detter J.C."/>
            <person name="Glavina del Rio T."/>
            <person name="Hammon N."/>
            <person name="Israni S."/>
            <person name="Dalin E."/>
            <person name="Tice H."/>
            <person name="Pitluck S."/>
            <person name="Chertkov O."/>
            <person name="Brettin T."/>
            <person name="Bruce D."/>
            <person name="Han C."/>
            <person name="Tapia R."/>
            <person name="Gilna P."/>
            <person name="Schmutz J."/>
            <person name="Larimer F."/>
            <person name="Land M."/>
            <person name="Hauser L."/>
            <person name="Kyrpides N."/>
            <person name="Mikhailova N."/>
            <person name="Richardson P."/>
        </authorList>
    </citation>
    <scope>NUCLEOTIDE SEQUENCE</scope>
    <source>
        <strain evidence="8">BNC1</strain>
    </source>
</reference>
<evidence type="ECO:0000256" key="1">
    <source>
        <dbReference type="ARBA" id="ARBA00001286"/>
    </source>
</evidence>
<dbReference type="PROSITE" id="PS00374">
    <property type="entry name" value="MGMT"/>
    <property type="match status" value="1"/>
</dbReference>
<dbReference type="NCBIfam" id="TIGR00589">
    <property type="entry name" value="ogt"/>
    <property type="match status" value="1"/>
</dbReference>
<evidence type="ECO:0000256" key="3">
    <source>
        <dbReference type="ARBA" id="ARBA00022679"/>
    </source>
</evidence>